<proteinExistence type="predicted"/>
<keyword evidence="3" id="KW-1185">Reference proteome</keyword>
<protein>
    <recommendedName>
        <fullName evidence="4">Nitrogen fixation protein FixH</fullName>
    </recommendedName>
</protein>
<dbReference type="EMBL" id="BNCI01000001">
    <property type="protein sequence ID" value="GHF19555.1"/>
    <property type="molecule type" value="Genomic_DNA"/>
</dbReference>
<evidence type="ECO:0008006" key="4">
    <source>
        <dbReference type="Google" id="ProtNLM"/>
    </source>
</evidence>
<reference evidence="2" key="2">
    <citation type="submission" date="2020-09" db="EMBL/GenBank/DDBJ databases">
        <authorList>
            <person name="Sun Q."/>
            <person name="Kim S."/>
        </authorList>
    </citation>
    <scope>NUCLEOTIDE SEQUENCE</scope>
    <source>
        <strain evidence="2">KCTC 42590</strain>
    </source>
</reference>
<feature type="transmembrane region" description="Helical" evidence="1">
    <location>
        <begin position="12"/>
        <end position="35"/>
    </location>
</feature>
<dbReference type="Pfam" id="PF05751">
    <property type="entry name" value="FixH"/>
    <property type="match status" value="1"/>
</dbReference>
<keyword evidence="1" id="KW-1133">Transmembrane helix</keyword>
<name>A0A919AR95_9PROT</name>
<keyword evidence="1" id="KW-0812">Transmembrane</keyword>
<evidence type="ECO:0000313" key="2">
    <source>
        <dbReference type="EMBL" id="GHF19555.1"/>
    </source>
</evidence>
<dbReference type="InterPro" id="IPR008620">
    <property type="entry name" value="FixH"/>
</dbReference>
<dbReference type="AlphaFoldDB" id="A0A919AR95"/>
<dbReference type="RefSeq" id="WP_191250993.1">
    <property type="nucleotide sequence ID" value="NZ_BNCI01000001.1"/>
</dbReference>
<evidence type="ECO:0000313" key="3">
    <source>
        <dbReference type="Proteomes" id="UP000630923"/>
    </source>
</evidence>
<dbReference type="Proteomes" id="UP000630923">
    <property type="component" value="Unassembled WGS sequence"/>
</dbReference>
<reference evidence="2" key="1">
    <citation type="journal article" date="2014" name="Int. J. Syst. Evol. Microbiol.">
        <title>Complete genome sequence of Corynebacterium casei LMG S-19264T (=DSM 44701T), isolated from a smear-ripened cheese.</title>
        <authorList>
            <consortium name="US DOE Joint Genome Institute (JGI-PGF)"/>
            <person name="Walter F."/>
            <person name="Albersmeier A."/>
            <person name="Kalinowski J."/>
            <person name="Ruckert C."/>
        </authorList>
    </citation>
    <scope>NUCLEOTIDE SEQUENCE</scope>
    <source>
        <strain evidence="2">KCTC 42590</strain>
    </source>
</reference>
<organism evidence="2 3">
    <name type="scientific">Kordiimonas sediminis</name>
    <dbReference type="NCBI Taxonomy" id="1735581"/>
    <lineage>
        <taxon>Bacteria</taxon>
        <taxon>Pseudomonadati</taxon>
        <taxon>Pseudomonadota</taxon>
        <taxon>Alphaproteobacteria</taxon>
        <taxon>Kordiimonadales</taxon>
        <taxon>Kordiimonadaceae</taxon>
        <taxon>Kordiimonas</taxon>
    </lineage>
</organism>
<sequence length="165" mass="18133">MSEKKPFTGGKFLLWVLGFFAVVISVNIVMAYFALGTFSGVVTDDAYSKGRDYNQTLEAAKEQAKLGWQAQFQATSLSESEYALSVTLADKDGVPLDDLTVSLELRRPARQDLDQTVSLARVGAGEYRGVVSLPLQGRWLVHITAQRGETTFLLNDEFMTAVSSQ</sequence>
<gene>
    <name evidence="2" type="ORF">GCM10017044_12820</name>
</gene>
<accession>A0A919AR95</accession>
<comment type="caution">
    <text evidence="2">The sequence shown here is derived from an EMBL/GenBank/DDBJ whole genome shotgun (WGS) entry which is preliminary data.</text>
</comment>
<keyword evidence="1" id="KW-0472">Membrane</keyword>
<dbReference type="InterPro" id="IPR018037">
    <property type="entry name" value="FixH_proteobacterial"/>
</dbReference>
<dbReference type="PIRSF" id="PIRSF011386">
    <property type="entry name" value="FixH"/>
    <property type="match status" value="1"/>
</dbReference>
<evidence type="ECO:0000256" key="1">
    <source>
        <dbReference type="SAM" id="Phobius"/>
    </source>
</evidence>